<dbReference type="InterPro" id="IPR029058">
    <property type="entry name" value="AB_hydrolase_fold"/>
</dbReference>
<dbReference type="SUPFAM" id="SSF69304">
    <property type="entry name" value="Tricorn protease N-terminal domain"/>
    <property type="match status" value="1"/>
</dbReference>
<dbReference type="InterPro" id="IPR011042">
    <property type="entry name" value="6-blade_b-propeller_TolB-like"/>
</dbReference>
<proteinExistence type="predicted"/>
<dbReference type="PANTHER" id="PTHR42776:SF27">
    <property type="entry name" value="DIPEPTIDYL PEPTIDASE FAMILY MEMBER 6"/>
    <property type="match status" value="1"/>
</dbReference>
<sequence length="599" mass="68334">MIQFPKPDVEQFFQTYVIRDFTVTPDEQRLIFSSNLNGKPNLWGMNLPDTYPFPLTYNNQNVSDIKADPKGRFILAGFDRDGDENYHVYALPPEGGQLMKLIEGEPADKFYIAHLTEDGERLYYVTSRENPNFMNSRLLHLETREDKLLYAGKEKATFLAAVSPDESRLVLTQMYANTHQLAFVLEDGEETYLSPNPEAVQVSHSFEFIDNDTLVYITNFESEYAYVMKYSLSSREFEIVCQISGESVNDIKWHKESGRLYIWTERGTEHRMYMKPLEGGAAEPVELPVDVVEKAIVAKSGTVYILGRGAVQPFNIYSYTDGKWTALTHNRVTGLTQEDLVYPEVVRYTSYDGLEIEALLFRAKPEAANGYTIFWPHGGPQASEGKFFRAMFQFMLAYGYNIFAPNFRGSTGYGSEFVKMVEGDWGEGPRLDCVAGMEWLFDHGISSREKLFVVGGSYGGYMTLLLAGRHPEYFRAAVDIFGPSNLFTFINSVPENWKPMMERWLGDPERDKERLTKDSPITYLKQMVKPMLVIQGANDPRVVKAESDQIVAALKEQGTDIEYLVLDDEGHGFSKRENEIAVYRRMLEFLNKHREGSGA</sequence>
<dbReference type="Pfam" id="PF00326">
    <property type="entry name" value="Peptidase_S9"/>
    <property type="match status" value="1"/>
</dbReference>
<dbReference type="RefSeq" id="WP_068699768.1">
    <property type="nucleotide sequence ID" value="NZ_CP014167.1"/>
</dbReference>
<protein>
    <submittedName>
        <fullName evidence="3">Peptidase S9</fullName>
    </submittedName>
</protein>
<dbReference type="PANTHER" id="PTHR42776">
    <property type="entry name" value="SERINE PEPTIDASE S9 FAMILY MEMBER"/>
    <property type="match status" value="1"/>
</dbReference>
<dbReference type="SUPFAM" id="SSF82171">
    <property type="entry name" value="DPP6 N-terminal domain-like"/>
    <property type="match status" value="1"/>
</dbReference>
<evidence type="ECO:0000313" key="4">
    <source>
        <dbReference type="Proteomes" id="UP000092573"/>
    </source>
</evidence>
<dbReference type="SUPFAM" id="SSF53474">
    <property type="entry name" value="alpha/beta-Hydrolases"/>
    <property type="match status" value="1"/>
</dbReference>
<dbReference type="Gene3D" id="2.120.10.30">
    <property type="entry name" value="TolB, C-terminal domain"/>
    <property type="match status" value="1"/>
</dbReference>
<dbReference type="STRING" id="1462996.AWM70_21140"/>
<organism evidence="3 4">
    <name type="scientific">Paenibacillus yonginensis</name>
    <dbReference type="NCBI Taxonomy" id="1462996"/>
    <lineage>
        <taxon>Bacteria</taxon>
        <taxon>Bacillati</taxon>
        <taxon>Bacillota</taxon>
        <taxon>Bacilli</taxon>
        <taxon>Bacillales</taxon>
        <taxon>Paenibacillaceae</taxon>
        <taxon>Paenibacillus</taxon>
    </lineage>
</organism>
<dbReference type="InterPro" id="IPR001375">
    <property type="entry name" value="Peptidase_S9_cat"/>
</dbReference>
<dbReference type="GO" id="GO:0004252">
    <property type="term" value="F:serine-type endopeptidase activity"/>
    <property type="evidence" value="ECO:0007669"/>
    <property type="project" value="TreeGrafter"/>
</dbReference>
<dbReference type="KEGG" id="pyg:AWM70_21140"/>
<gene>
    <name evidence="3" type="ORF">AWM70_21140</name>
</gene>
<name>A0A1B1N5T2_9BACL</name>
<reference evidence="3 4" key="1">
    <citation type="submission" date="2016-01" db="EMBL/GenBank/DDBJ databases">
        <title>Complete Genome Sequence of Paenibacillus yonginensis DCY84, a novel Plant Growth-Promoting Bacteria with Elicitation of Induced Systemic Resistance.</title>
        <authorList>
            <person name="Kim Y.J."/>
            <person name="Yang D.C."/>
            <person name="Sukweenadhi J."/>
        </authorList>
    </citation>
    <scope>NUCLEOTIDE SEQUENCE [LARGE SCALE GENOMIC DNA]</scope>
    <source>
        <strain evidence="3 4">DCY84</strain>
    </source>
</reference>
<dbReference type="GO" id="GO:0006508">
    <property type="term" value="P:proteolysis"/>
    <property type="evidence" value="ECO:0007669"/>
    <property type="project" value="InterPro"/>
</dbReference>
<keyword evidence="4" id="KW-1185">Reference proteome</keyword>
<dbReference type="EMBL" id="CP014167">
    <property type="protein sequence ID" value="ANS76779.1"/>
    <property type="molecule type" value="Genomic_DNA"/>
</dbReference>
<dbReference type="OrthoDB" id="108903at2"/>
<evidence type="ECO:0000259" key="2">
    <source>
        <dbReference type="Pfam" id="PF00326"/>
    </source>
</evidence>
<evidence type="ECO:0000313" key="3">
    <source>
        <dbReference type="EMBL" id="ANS76779.1"/>
    </source>
</evidence>
<dbReference type="Gene3D" id="3.40.50.1820">
    <property type="entry name" value="alpha/beta hydrolase"/>
    <property type="match status" value="1"/>
</dbReference>
<keyword evidence="1" id="KW-0378">Hydrolase</keyword>
<dbReference type="Proteomes" id="UP000092573">
    <property type="component" value="Chromosome"/>
</dbReference>
<accession>A0A1B1N5T2</accession>
<feature type="domain" description="Peptidase S9 prolyl oligopeptidase catalytic" evidence="2">
    <location>
        <begin position="388"/>
        <end position="593"/>
    </location>
</feature>
<evidence type="ECO:0000256" key="1">
    <source>
        <dbReference type="ARBA" id="ARBA00022801"/>
    </source>
</evidence>
<dbReference type="AlphaFoldDB" id="A0A1B1N5T2"/>